<dbReference type="AlphaFoldDB" id="A0AAD9Q2N6"/>
<protein>
    <submittedName>
        <fullName evidence="3">Glutamate-rich protein 3</fullName>
    </submittedName>
</protein>
<accession>A0AAD9Q2N6</accession>
<evidence type="ECO:0000256" key="1">
    <source>
        <dbReference type="SAM" id="MobiDB-lite"/>
    </source>
</evidence>
<proteinExistence type="predicted"/>
<dbReference type="InterPro" id="IPR027962">
    <property type="entry name" value="ERICH3"/>
</dbReference>
<organism evidence="3 4">
    <name type="scientific">Acropora cervicornis</name>
    <name type="common">Staghorn coral</name>
    <dbReference type="NCBI Taxonomy" id="6130"/>
    <lineage>
        <taxon>Eukaryota</taxon>
        <taxon>Metazoa</taxon>
        <taxon>Cnidaria</taxon>
        <taxon>Anthozoa</taxon>
        <taxon>Hexacorallia</taxon>
        <taxon>Scleractinia</taxon>
        <taxon>Astrocoeniina</taxon>
        <taxon>Acroporidae</taxon>
        <taxon>Acropora</taxon>
    </lineage>
</organism>
<dbReference type="PANTHER" id="PTHR23034">
    <property type="entry name" value="GLUTAMATE-RICH PROTEIN 3"/>
    <property type="match status" value="1"/>
</dbReference>
<name>A0AAD9Q2N6_ACRCE</name>
<evidence type="ECO:0000313" key="3">
    <source>
        <dbReference type="EMBL" id="KAK2553434.1"/>
    </source>
</evidence>
<feature type="compositionally biased region" description="Low complexity" evidence="1">
    <location>
        <begin position="139"/>
        <end position="152"/>
    </location>
</feature>
<feature type="compositionally biased region" description="Basic residues" evidence="1">
    <location>
        <begin position="185"/>
        <end position="194"/>
    </location>
</feature>
<feature type="region of interest" description="Disordered" evidence="1">
    <location>
        <begin position="129"/>
        <end position="194"/>
    </location>
</feature>
<evidence type="ECO:0000313" key="4">
    <source>
        <dbReference type="Proteomes" id="UP001249851"/>
    </source>
</evidence>
<feature type="compositionally biased region" description="Pro residues" evidence="1">
    <location>
        <begin position="174"/>
        <end position="183"/>
    </location>
</feature>
<feature type="domain" description="DUF4590" evidence="2">
    <location>
        <begin position="246"/>
        <end position="345"/>
    </location>
</feature>
<dbReference type="Pfam" id="PF15257">
    <property type="entry name" value="DUF4590"/>
    <property type="match status" value="1"/>
</dbReference>
<gene>
    <name evidence="3" type="ORF">P5673_025188</name>
</gene>
<keyword evidence="4" id="KW-1185">Reference proteome</keyword>
<reference evidence="3" key="1">
    <citation type="journal article" date="2023" name="G3 (Bethesda)">
        <title>Whole genome assembly and annotation of the endangered Caribbean coral Acropora cervicornis.</title>
        <authorList>
            <person name="Selwyn J.D."/>
            <person name="Vollmer S.V."/>
        </authorList>
    </citation>
    <scope>NUCLEOTIDE SEQUENCE</scope>
    <source>
        <strain evidence="3">K2</strain>
    </source>
</reference>
<reference evidence="3" key="2">
    <citation type="journal article" date="2023" name="Science">
        <title>Genomic signatures of disease resistance in endangered staghorn corals.</title>
        <authorList>
            <person name="Vollmer S.V."/>
            <person name="Selwyn J.D."/>
            <person name="Despard B.A."/>
            <person name="Roesel C.L."/>
        </authorList>
    </citation>
    <scope>NUCLEOTIDE SEQUENCE</scope>
    <source>
        <strain evidence="3">K2</strain>
    </source>
</reference>
<sequence>MSHADSGPLASYNSLQDKHLAGYFSNSRMKRHLRKSGLVTKRGTIIDEKTYRLNMAKKEHRKHVRDLLATAIVHKTLDIERVRQYEIRKRLDEAYKVELVRRVKEARTRKGDEDILPLLSPRERTAHMRKVHKGKIERPSTAPAAVASSSSPIHMDEAEELGPSPYVRAYPSTYPGPAPPPTGTPRRRRAASVPRRGIKLQRYHYLARTEPAVARRVQLQSMAEVTMKFLGPSLVLTNSMFPEDRLSEVMVLQQHCGGSTLCVFRELLPPNTIFTFISRRHRGAPFGLTFYIDGMQDIRLSSCCEYKHKPGKILGGRNGHFQFVLVEGAAPCYRCQVASGVRSKHSLGMNKITRRMKKERCLMS</sequence>
<dbReference type="InterPro" id="IPR048257">
    <property type="entry name" value="DUF4590"/>
</dbReference>
<comment type="caution">
    <text evidence="3">The sequence shown here is derived from an EMBL/GenBank/DDBJ whole genome shotgun (WGS) entry which is preliminary data.</text>
</comment>
<dbReference type="PANTHER" id="PTHR23034:SF2">
    <property type="entry name" value="GLUTAMATE-RICH PROTEIN 3"/>
    <property type="match status" value="1"/>
</dbReference>
<dbReference type="Proteomes" id="UP001249851">
    <property type="component" value="Unassembled WGS sequence"/>
</dbReference>
<dbReference type="EMBL" id="JARQWQ010000077">
    <property type="protein sequence ID" value="KAK2553434.1"/>
    <property type="molecule type" value="Genomic_DNA"/>
</dbReference>
<evidence type="ECO:0000259" key="2">
    <source>
        <dbReference type="Pfam" id="PF15257"/>
    </source>
</evidence>